<dbReference type="InterPro" id="IPR003439">
    <property type="entry name" value="ABC_transporter-like_ATP-bd"/>
</dbReference>
<keyword evidence="2" id="KW-0813">Transport</keyword>
<proteinExistence type="inferred from homology"/>
<keyword evidence="3" id="KW-0547">Nucleotide-binding</keyword>
<accession>A0A6J6XQR3</accession>
<dbReference type="PROSITE" id="PS50893">
    <property type="entry name" value="ABC_TRANSPORTER_2"/>
    <property type="match status" value="2"/>
</dbReference>
<dbReference type="PANTHER" id="PTHR43776">
    <property type="entry name" value="TRANSPORT ATP-BINDING PROTEIN"/>
    <property type="match status" value="1"/>
</dbReference>
<dbReference type="CDD" id="cd03257">
    <property type="entry name" value="ABC_NikE_OppD_transporters"/>
    <property type="match status" value="2"/>
</dbReference>
<reference evidence="6" key="1">
    <citation type="submission" date="2020-05" db="EMBL/GenBank/DDBJ databases">
        <authorList>
            <person name="Chiriac C."/>
            <person name="Salcher M."/>
            <person name="Ghai R."/>
            <person name="Kavagutti S V."/>
        </authorList>
    </citation>
    <scope>NUCLEOTIDE SEQUENCE</scope>
</reference>
<dbReference type="GO" id="GO:0005524">
    <property type="term" value="F:ATP binding"/>
    <property type="evidence" value="ECO:0007669"/>
    <property type="project" value="UniProtKB-KW"/>
</dbReference>
<dbReference type="SMART" id="SM00382">
    <property type="entry name" value="AAA"/>
    <property type="match status" value="2"/>
</dbReference>
<comment type="similarity">
    <text evidence="1">Belongs to the ABC transporter superfamily.</text>
</comment>
<dbReference type="Gene3D" id="3.40.50.300">
    <property type="entry name" value="P-loop containing nucleotide triphosphate hydrolases"/>
    <property type="match status" value="2"/>
</dbReference>
<dbReference type="InterPro" id="IPR003593">
    <property type="entry name" value="AAA+_ATPase"/>
</dbReference>
<gene>
    <name evidence="6" type="ORF">UFOPK3026_00274</name>
</gene>
<dbReference type="InterPro" id="IPR050319">
    <property type="entry name" value="ABC_transp_ATP-bind"/>
</dbReference>
<dbReference type="FunFam" id="3.40.50.300:FF:000016">
    <property type="entry name" value="Oligopeptide ABC transporter ATP-binding component"/>
    <property type="match status" value="2"/>
</dbReference>
<evidence type="ECO:0000313" key="6">
    <source>
        <dbReference type="EMBL" id="CAB4796237.1"/>
    </source>
</evidence>
<dbReference type="InterPro" id="IPR013563">
    <property type="entry name" value="Oligopep_ABC_C"/>
</dbReference>
<organism evidence="6">
    <name type="scientific">freshwater metagenome</name>
    <dbReference type="NCBI Taxonomy" id="449393"/>
    <lineage>
        <taxon>unclassified sequences</taxon>
        <taxon>metagenomes</taxon>
        <taxon>ecological metagenomes</taxon>
    </lineage>
</organism>
<evidence type="ECO:0000256" key="4">
    <source>
        <dbReference type="ARBA" id="ARBA00022840"/>
    </source>
</evidence>
<dbReference type="GO" id="GO:0015833">
    <property type="term" value="P:peptide transport"/>
    <property type="evidence" value="ECO:0007669"/>
    <property type="project" value="InterPro"/>
</dbReference>
<name>A0A6J6XQR3_9ZZZZ</name>
<feature type="domain" description="ABC transporter" evidence="5">
    <location>
        <begin position="12"/>
        <end position="259"/>
    </location>
</feature>
<evidence type="ECO:0000256" key="2">
    <source>
        <dbReference type="ARBA" id="ARBA00022448"/>
    </source>
</evidence>
<evidence type="ECO:0000259" key="5">
    <source>
        <dbReference type="PROSITE" id="PS50893"/>
    </source>
</evidence>
<dbReference type="NCBIfam" id="NF007739">
    <property type="entry name" value="PRK10419.1"/>
    <property type="match status" value="2"/>
</dbReference>
<evidence type="ECO:0000256" key="1">
    <source>
        <dbReference type="ARBA" id="ARBA00005417"/>
    </source>
</evidence>
<dbReference type="PROSITE" id="PS00211">
    <property type="entry name" value="ABC_TRANSPORTER_1"/>
    <property type="match status" value="2"/>
</dbReference>
<evidence type="ECO:0000256" key="3">
    <source>
        <dbReference type="ARBA" id="ARBA00022741"/>
    </source>
</evidence>
<dbReference type="SUPFAM" id="SSF52540">
    <property type="entry name" value="P-loop containing nucleoside triphosphate hydrolases"/>
    <property type="match status" value="2"/>
</dbReference>
<feature type="domain" description="ABC transporter" evidence="5">
    <location>
        <begin position="355"/>
        <end position="605"/>
    </location>
</feature>
<protein>
    <submittedName>
        <fullName evidence="6">Unannotated protein</fullName>
    </submittedName>
</protein>
<dbReference type="InterPro" id="IPR027417">
    <property type="entry name" value="P-loop_NTPase"/>
</dbReference>
<dbReference type="AlphaFoldDB" id="A0A6J6XQR3"/>
<keyword evidence="4" id="KW-0067">ATP-binding</keyword>
<dbReference type="GO" id="GO:0055085">
    <property type="term" value="P:transmembrane transport"/>
    <property type="evidence" value="ECO:0007669"/>
    <property type="project" value="UniProtKB-ARBA"/>
</dbReference>
<dbReference type="Pfam" id="PF00005">
    <property type="entry name" value="ABC_tran"/>
    <property type="match status" value="2"/>
</dbReference>
<dbReference type="GO" id="GO:0016887">
    <property type="term" value="F:ATP hydrolysis activity"/>
    <property type="evidence" value="ECO:0007669"/>
    <property type="project" value="InterPro"/>
</dbReference>
<sequence length="680" mass="72697">MTSNVNNSIIEIRNLSVTFPSEAGIVQAVRDVSLDIRAGEVLGIVGESGSGKTVTSLAAIGLLPDSATVSGSVMFNGVNLLELNDDQMSKYRGNEIAMIFQDPLSALNPVHTIGRQIAEALLIHKDVSTEAAHKRAIELLEIVGIPRPAERAQSYPHEFSGGMRQRVMIALAIANEPKVLLADEPTTALDVTVQAQILDVLKTARDMTGAAIVLVTHDLGVVAGIADRVAIMYAGKVVEIGSVDEVYAQPAMPYTIGLLRSIPRLDIASGERLVSISGSPVSPVNLPIGCAFAPRCPAASNVCTAKTPELVNFSPTRMTACARQSEIFGLQDAGKLFQEGVAHAGVSSTSDEVVLEVRGLQKTFPLLKGSLMRRRVGSVYAVDGVDLVLRQGRSLALVGESGCGKTTTLLEILNLVAPEAGTISILGRNVSELTKSDRLAMRKDLQIVFQDPFASLDPRLPIGDAIAEPLENFGMAPQDQNKRVIELLELVGLNSEQASKYPNEFSGGQRQRIAIARALALNPKIIALDEPVSALDVSVRAGVLNLLAELQEKLNLSYLFVSHDLSVVQHVADDIAVMYLGSIVESGPVREVFANPQHPYTQALLSAVPIPDPKVERRRKRILLQGELPSPANPPSGCRFHTRCHVRATLSPELAARCSSERPILSASKHGAVACHAPLN</sequence>
<dbReference type="PANTHER" id="PTHR43776:SF7">
    <property type="entry name" value="D,D-DIPEPTIDE TRANSPORT ATP-BINDING PROTEIN DDPF-RELATED"/>
    <property type="match status" value="1"/>
</dbReference>
<dbReference type="Pfam" id="PF08352">
    <property type="entry name" value="oligo_HPY"/>
    <property type="match status" value="2"/>
</dbReference>
<dbReference type="EMBL" id="CAFAAP010000024">
    <property type="protein sequence ID" value="CAB4796237.1"/>
    <property type="molecule type" value="Genomic_DNA"/>
</dbReference>
<dbReference type="NCBIfam" id="NF008453">
    <property type="entry name" value="PRK11308.1"/>
    <property type="match status" value="2"/>
</dbReference>
<dbReference type="InterPro" id="IPR017871">
    <property type="entry name" value="ABC_transporter-like_CS"/>
</dbReference>
<dbReference type="NCBIfam" id="TIGR01727">
    <property type="entry name" value="oligo_HPY"/>
    <property type="match status" value="2"/>
</dbReference>